<keyword evidence="2" id="KW-1133">Transmembrane helix</keyword>
<proteinExistence type="predicted"/>
<dbReference type="EMBL" id="JARQWQ010000177">
    <property type="protein sequence ID" value="KAK2547593.1"/>
    <property type="molecule type" value="Genomic_DNA"/>
</dbReference>
<dbReference type="Proteomes" id="UP001249851">
    <property type="component" value="Unassembled WGS sequence"/>
</dbReference>
<evidence type="ECO:0000256" key="1">
    <source>
        <dbReference type="SAM" id="MobiDB-lite"/>
    </source>
</evidence>
<reference evidence="3" key="1">
    <citation type="journal article" date="2023" name="G3 (Bethesda)">
        <title>Whole genome assembly and annotation of the endangered Caribbean coral Acropora cervicornis.</title>
        <authorList>
            <person name="Selwyn J.D."/>
            <person name="Vollmer S.V."/>
        </authorList>
    </citation>
    <scope>NUCLEOTIDE SEQUENCE</scope>
    <source>
        <strain evidence="3">K2</strain>
    </source>
</reference>
<dbReference type="AlphaFoldDB" id="A0AAD9URW1"/>
<reference evidence="3" key="2">
    <citation type="journal article" date="2023" name="Science">
        <title>Genomic signatures of disease resistance in endangered staghorn corals.</title>
        <authorList>
            <person name="Vollmer S.V."/>
            <person name="Selwyn J.D."/>
            <person name="Despard B.A."/>
            <person name="Roesel C.L."/>
        </authorList>
    </citation>
    <scope>NUCLEOTIDE SEQUENCE</scope>
    <source>
        <strain evidence="3">K2</strain>
    </source>
</reference>
<protein>
    <submittedName>
        <fullName evidence="3">Uncharacterized protein</fullName>
    </submittedName>
</protein>
<feature type="compositionally biased region" description="Polar residues" evidence="1">
    <location>
        <begin position="17"/>
        <end position="27"/>
    </location>
</feature>
<evidence type="ECO:0000313" key="3">
    <source>
        <dbReference type="EMBL" id="KAK2547593.1"/>
    </source>
</evidence>
<evidence type="ECO:0000313" key="4">
    <source>
        <dbReference type="Proteomes" id="UP001249851"/>
    </source>
</evidence>
<sequence>MAPSSITTKSDDLFLVGTTSAPSSTEARSAETGGSAGPQWAIIGAVEGGIVVLAIVVVVPWWVHKRRKRRRDITMFPSSVPLT</sequence>
<gene>
    <name evidence="3" type="ORF">P5673_032414</name>
</gene>
<keyword evidence="2" id="KW-0812">Transmembrane</keyword>
<evidence type="ECO:0000256" key="2">
    <source>
        <dbReference type="SAM" id="Phobius"/>
    </source>
</evidence>
<feature type="transmembrane region" description="Helical" evidence="2">
    <location>
        <begin position="39"/>
        <end position="63"/>
    </location>
</feature>
<comment type="caution">
    <text evidence="3">The sequence shown here is derived from an EMBL/GenBank/DDBJ whole genome shotgun (WGS) entry which is preliminary data.</text>
</comment>
<keyword evidence="4" id="KW-1185">Reference proteome</keyword>
<name>A0AAD9URW1_ACRCE</name>
<accession>A0AAD9URW1</accession>
<feature type="region of interest" description="Disordered" evidence="1">
    <location>
        <begin position="16"/>
        <end position="36"/>
    </location>
</feature>
<dbReference type="Gene3D" id="1.20.5.510">
    <property type="entry name" value="Single helix bin"/>
    <property type="match status" value="1"/>
</dbReference>
<organism evidence="3 4">
    <name type="scientific">Acropora cervicornis</name>
    <name type="common">Staghorn coral</name>
    <dbReference type="NCBI Taxonomy" id="6130"/>
    <lineage>
        <taxon>Eukaryota</taxon>
        <taxon>Metazoa</taxon>
        <taxon>Cnidaria</taxon>
        <taxon>Anthozoa</taxon>
        <taxon>Hexacorallia</taxon>
        <taxon>Scleractinia</taxon>
        <taxon>Astrocoeniina</taxon>
        <taxon>Acroporidae</taxon>
        <taxon>Acropora</taxon>
    </lineage>
</organism>
<keyword evidence="2" id="KW-0472">Membrane</keyword>